<evidence type="ECO:0000313" key="3">
    <source>
        <dbReference type="EMBL" id="KAF7831119.1"/>
    </source>
</evidence>
<dbReference type="InterPro" id="IPR013087">
    <property type="entry name" value="Znf_C2H2_type"/>
</dbReference>
<feature type="region of interest" description="Disordered" evidence="1">
    <location>
        <begin position="1"/>
        <end position="39"/>
    </location>
</feature>
<gene>
    <name evidence="3" type="ORF">G2W53_013452</name>
</gene>
<feature type="domain" description="C2H2-type" evidence="2">
    <location>
        <begin position="57"/>
        <end position="77"/>
    </location>
</feature>
<dbReference type="PROSITE" id="PS00028">
    <property type="entry name" value="ZINC_FINGER_C2H2_1"/>
    <property type="match status" value="1"/>
</dbReference>
<sequence length="158" mass="17812">MGGKKIKNYYAKNPAQKSGKKVKSSSAEKSGEKAEMKKHWTVHKSDVKDASAVISACYECKIKYPNREDYYKHRKTHLLTDGLGKVLDIMCGYKIYLQKWNSSSKTFQLEEDEANDNSMAAGRVDPISAINPTKNRLNYQGSRGEDLAINLDLPVEFS</sequence>
<dbReference type="AlphaFoldDB" id="A0A834U4I2"/>
<organism evidence="3 4">
    <name type="scientific">Senna tora</name>
    <dbReference type="NCBI Taxonomy" id="362788"/>
    <lineage>
        <taxon>Eukaryota</taxon>
        <taxon>Viridiplantae</taxon>
        <taxon>Streptophyta</taxon>
        <taxon>Embryophyta</taxon>
        <taxon>Tracheophyta</taxon>
        <taxon>Spermatophyta</taxon>
        <taxon>Magnoliopsida</taxon>
        <taxon>eudicotyledons</taxon>
        <taxon>Gunneridae</taxon>
        <taxon>Pentapetalae</taxon>
        <taxon>rosids</taxon>
        <taxon>fabids</taxon>
        <taxon>Fabales</taxon>
        <taxon>Fabaceae</taxon>
        <taxon>Caesalpinioideae</taxon>
        <taxon>Cassia clade</taxon>
        <taxon>Senna</taxon>
    </lineage>
</organism>
<feature type="compositionally biased region" description="Basic and acidic residues" evidence="1">
    <location>
        <begin position="29"/>
        <end position="39"/>
    </location>
</feature>
<keyword evidence="4" id="KW-1185">Reference proteome</keyword>
<proteinExistence type="predicted"/>
<reference evidence="3" key="1">
    <citation type="submission" date="2020-09" db="EMBL/GenBank/DDBJ databases">
        <title>Genome-Enabled Discovery of Anthraquinone Biosynthesis in Senna tora.</title>
        <authorList>
            <person name="Kang S.-H."/>
            <person name="Pandey R.P."/>
            <person name="Lee C.-M."/>
            <person name="Sim J.-S."/>
            <person name="Jeong J.-T."/>
            <person name="Choi B.-S."/>
            <person name="Jung M."/>
            <person name="Ginzburg D."/>
            <person name="Zhao K."/>
            <person name="Won S.Y."/>
            <person name="Oh T.-J."/>
            <person name="Yu Y."/>
            <person name="Kim N.-H."/>
            <person name="Lee O.R."/>
            <person name="Lee T.-H."/>
            <person name="Bashyal P."/>
            <person name="Kim T.-S."/>
            <person name="Lee W.-H."/>
            <person name="Kawkins C."/>
            <person name="Kim C.-K."/>
            <person name="Kim J.S."/>
            <person name="Ahn B.O."/>
            <person name="Rhee S.Y."/>
            <person name="Sohng J.K."/>
        </authorList>
    </citation>
    <scope>NUCLEOTIDE SEQUENCE</scope>
    <source>
        <tissue evidence="3">Leaf</tissue>
    </source>
</reference>
<dbReference type="Proteomes" id="UP000634136">
    <property type="component" value="Unassembled WGS sequence"/>
</dbReference>
<evidence type="ECO:0000256" key="1">
    <source>
        <dbReference type="SAM" id="MobiDB-lite"/>
    </source>
</evidence>
<protein>
    <recommendedName>
        <fullName evidence="2">C2H2-type domain-containing protein</fullName>
    </recommendedName>
</protein>
<evidence type="ECO:0000313" key="4">
    <source>
        <dbReference type="Proteomes" id="UP000634136"/>
    </source>
</evidence>
<evidence type="ECO:0000259" key="2">
    <source>
        <dbReference type="PROSITE" id="PS00028"/>
    </source>
</evidence>
<dbReference type="EMBL" id="JAAIUW010000005">
    <property type="protein sequence ID" value="KAF7831119.1"/>
    <property type="molecule type" value="Genomic_DNA"/>
</dbReference>
<accession>A0A834U4I2</accession>
<comment type="caution">
    <text evidence="3">The sequence shown here is derived from an EMBL/GenBank/DDBJ whole genome shotgun (WGS) entry which is preliminary data.</text>
</comment>
<name>A0A834U4I2_9FABA</name>